<name>A0A518EVW6_9BACT</name>
<keyword evidence="2" id="KW-1185">Reference proteome</keyword>
<reference evidence="1 2" key="1">
    <citation type="submission" date="2019-02" db="EMBL/GenBank/DDBJ databases">
        <title>Deep-cultivation of Planctomycetes and their phenomic and genomic characterization uncovers novel biology.</title>
        <authorList>
            <person name="Wiegand S."/>
            <person name="Jogler M."/>
            <person name="Boedeker C."/>
            <person name="Pinto D."/>
            <person name="Vollmers J."/>
            <person name="Rivas-Marin E."/>
            <person name="Kohn T."/>
            <person name="Peeters S.H."/>
            <person name="Heuer A."/>
            <person name="Rast P."/>
            <person name="Oberbeckmann S."/>
            <person name="Bunk B."/>
            <person name="Jeske O."/>
            <person name="Meyerdierks A."/>
            <person name="Storesund J.E."/>
            <person name="Kallscheuer N."/>
            <person name="Luecker S."/>
            <person name="Lage O.M."/>
            <person name="Pohl T."/>
            <person name="Merkel B.J."/>
            <person name="Hornburger P."/>
            <person name="Mueller R.-W."/>
            <person name="Bruemmer F."/>
            <person name="Labrenz M."/>
            <person name="Spormann A.M."/>
            <person name="Op den Camp H."/>
            <person name="Overmann J."/>
            <person name="Amann R."/>
            <person name="Jetten M.S.M."/>
            <person name="Mascher T."/>
            <person name="Medema M.H."/>
            <person name="Devos D.P."/>
            <person name="Kaster A.-K."/>
            <person name="Ovreas L."/>
            <person name="Rohde M."/>
            <person name="Galperin M.Y."/>
            <person name="Jogler C."/>
        </authorList>
    </citation>
    <scope>NUCLEOTIDE SEQUENCE [LARGE SCALE GENOMIC DNA]</scope>
    <source>
        <strain evidence="1 2">Poly30</strain>
    </source>
</reference>
<proteinExistence type="predicted"/>
<dbReference type="RefSeq" id="WP_419190361.1">
    <property type="nucleotide sequence ID" value="NZ_CP036434.1"/>
</dbReference>
<dbReference type="AlphaFoldDB" id="A0A518EVW6"/>
<evidence type="ECO:0000313" key="2">
    <source>
        <dbReference type="Proteomes" id="UP000320390"/>
    </source>
</evidence>
<organism evidence="1 2">
    <name type="scientific">Saltatorellus ferox</name>
    <dbReference type="NCBI Taxonomy" id="2528018"/>
    <lineage>
        <taxon>Bacteria</taxon>
        <taxon>Pseudomonadati</taxon>
        <taxon>Planctomycetota</taxon>
        <taxon>Planctomycetia</taxon>
        <taxon>Planctomycetia incertae sedis</taxon>
        <taxon>Saltatorellus</taxon>
    </lineage>
</organism>
<dbReference type="EMBL" id="CP036434">
    <property type="protein sequence ID" value="QDV08230.1"/>
    <property type="molecule type" value="Genomic_DNA"/>
</dbReference>
<dbReference type="NCBIfam" id="TIGR04137">
    <property type="entry name" value="Chlam_Ver_rRNA"/>
    <property type="match status" value="1"/>
</dbReference>
<protein>
    <recommendedName>
        <fullName evidence="3">Small basic protein</fullName>
    </recommendedName>
</protein>
<dbReference type="Proteomes" id="UP000320390">
    <property type="component" value="Chromosome"/>
</dbReference>
<dbReference type="InterPro" id="IPR026405">
    <property type="entry name" value="Chlam/Ver/Plancto_rRNA"/>
</dbReference>
<evidence type="ECO:0008006" key="3">
    <source>
        <dbReference type="Google" id="ProtNLM"/>
    </source>
</evidence>
<sequence>MSIHPSLRGINTLVGERSVFTRKERLLKLMEDGRVSKDDSVYGLPKVRTKFKLKAKKGKKKD</sequence>
<gene>
    <name evidence="1" type="ORF">Poly30_37660</name>
</gene>
<evidence type="ECO:0000313" key="1">
    <source>
        <dbReference type="EMBL" id="QDV08230.1"/>
    </source>
</evidence>
<accession>A0A518EVW6</accession>